<comment type="similarity">
    <text evidence="7">Belongs to the transglycosylase MltG family.</text>
</comment>
<evidence type="ECO:0000256" key="7">
    <source>
        <dbReference type="HAMAP-Rule" id="MF_02065"/>
    </source>
</evidence>
<dbReference type="PANTHER" id="PTHR30518:SF2">
    <property type="entry name" value="ENDOLYTIC MUREIN TRANSGLYCOSYLASE"/>
    <property type="match status" value="1"/>
</dbReference>
<dbReference type="Gene3D" id="3.30.1490.480">
    <property type="entry name" value="Endolytic murein transglycosylase"/>
    <property type="match status" value="1"/>
</dbReference>
<keyword evidence="2 7" id="KW-0812">Transmembrane</keyword>
<keyword evidence="4 7" id="KW-0472">Membrane</keyword>
<dbReference type="AlphaFoldDB" id="A0A1F6Y900"/>
<organism evidence="8 9">
    <name type="scientific">Candidatus Nomurabacteria bacterium RIFCSPLOWO2_12_FULL_46_14</name>
    <dbReference type="NCBI Taxonomy" id="1801797"/>
    <lineage>
        <taxon>Bacteria</taxon>
        <taxon>Candidatus Nomuraibacteriota</taxon>
    </lineage>
</organism>
<comment type="catalytic activity">
    <reaction evidence="7">
        <text>a peptidoglycan chain = a peptidoglycan chain with N-acetyl-1,6-anhydromuramyl-[peptide] at the reducing end + a peptidoglycan chain with N-acetylglucosamine at the non-reducing end.</text>
        <dbReference type="EC" id="4.2.2.29"/>
    </reaction>
</comment>
<proteinExistence type="inferred from homology"/>
<evidence type="ECO:0000256" key="4">
    <source>
        <dbReference type="ARBA" id="ARBA00023136"/>
    </source>
</evidence>
<evidence type="ECO:0000313" key="8">
    <source>
        <dbReference type="EMBL" id="OGJ02894.1"/>
    </source>
</evidence>
<protein>
    <recommendedName>
        <fullName evidence="7">Endolytic murein transglycosylase</fullName>
        <ecNumber evidence="7">4.2.2.29</ecNumber>
    </recommendedName>
    <alternativeName>
        <fullName evidence="7">Peptidoglycan lytic transglycosylase</fullName>
    </alternativeName>
    <alternativeName>
        <fullName evidence="7">Peptidoglycan polymerization terminase</fullName>
    </alternativeName>
</protein>
<evidence type="ECO:0000256" key="5">
    <source>
        <dbReference type="ARBA" id="ARBA00023239"/>
    </source>
</evidence>
<dbReference type="PANTHER" id="PTHR30518">
    <property type="entry name" value="ENDOLYTIC MUREIN TRANSGLYCOSYLASE"/>
    <property type="match status" value="1"/>
</dbReference>
<dbReference type="EMBL" id="MFVV01000032">
    <property type="protein sequence ID" value="OGJ02894.1"/>
    <property type="molecule type" value="Genomic_DNA"/>
</dbReference>
<dbReference type="Proteomes" id="UP000176192">
    <property type="component" value="Unassembled WGS sequence"/>
</dbReference>
<dbReference type="GO" id="GO:0009252">
    <property type="term" value="P:peptidoglycan biosynthetic process"/>
    <property type="evidence" value="ECO:0007669"/>
    <property type="project" value="UniProtKB-UniRule"/>
</dbReference>
<reference evidence="8 9" key="1">
    <citation type="journal article" date="2016" name="Nat. Commun.">
        <title>Thousands of microbial genomes shed light on interconnected biogeochemical processes in an aquifer system.</title>
        <authorList>
            <person name="Anantharaman K."/>
            <person name="Brown C.T."/>
            <person name="Hug L.A."/>
            <person name="Sharon I."/>
            <person name="Castelle C.J."/>
            <person name="Probst A.J."/>
            <person name="Thomas B.C."/>
            <person name="Singh A."/>
            <person name="Wilkins M.J."/>
            <person name="Karaoz U."/>
            <person name="Brodie E.L."/>
            <person name="Williams K.H."/>
            <person name="Hubbard S.S."/>
            <person name="Banfield J.F."/>
        </authorList>
    </citation>
    <scope>NUCLEOTIDE SEQUENCE [LARGE SCALE GENOMIC DNA]</scope>
</reference>
<dbReference type="Pfam" id="PF02618">
    <property type="entry name" value="YceG"/>
    <property type="match status" value="2"/>
</dbReference>
<dbReference type="GO" id="GO:0008932">
    <property type="term" value="F:lytic endotransglycosylase activity"/>
    <property type="evidence" value="ECO:0007669"/>
    <property type="project" value="UniProtKB-UniRule"/>
</dbReference>
<evidence type="ECO:0000256" key="6">
    <source>
        <dbReference type="ARBA" id="ARBA00023316"/>
    </source>
</evidence>
<sequence>MPSLDQRKIIFVVAIVVALVFVANILLAAPANFPAGGMVTIQEGASLGQVSALLKANNIIRSRLVFEALVILEGGEKRVYSGGYVFPEKESVLEVSRRIARGERRVPTIRVTIPEGYTAREIGEVFASKLNNFNQERFLQVATAKEGYLFPDTYFFFALDTEEEVLRSLAENYEKKIAPLREEIVALGKTEKEIIIMASLIEGEAKGDADRELISGILWRRLAIGMPLEVDIAPETYKKQGLPEGPVGNPGMKAILSAMRPRQSEYLFYLHGEDGEVHFAKNFEEHKKNKKLYLK</sequence>
<dbReference type="InterPro" id="IPR003770">
    <property type="entry name" value="MLTG-like"/>
</dbReference>
<evidence type="ECO:0000256" key="1">
    <source>
        <dbReference type="ARBA" id="ARBA00022475"/>
    </source>
</evidence>
<keyword evidence="6 7" id="KW-0961">Cell wall biogenesis/degradation</keyword>
<evidence type="ECO:0000256" key="2">
    <source>
        <dbReference type="ARBA" id="ARBA00022692"/>
    </source>
</evidence>
<keyword evidence="3 7" id="KW-1133">Transmembrane helix</keyword>
<name>A0A1F6Y900_9BACT</name>
<keyword evidence="5 7" id="KW-0456">Lyase</keyword>
<evidence type="ECO:0000256" key="3">
    <source>
        <dbReference type="ARBA" id="ARBA00022989"/>
    </source>
</evidence>
<comment type="caution">
    <text evidence="8">The sequence shown here is derived from an EMBL/GenBank/DDBJ whole genome shotgun (WGS) entry which is preliminary data.</text>
</comment>
<dbReference type="GO" id="GO:0005886">
    <property type="term" value="C:plasma membrane"/>
    <property type="evidence" value="ECO:0007669"/>
    <property type="project" value="UniProtKB-UniRule"/>
</dbReference>
<accession>A0A1F6Y900</accession>
<dbReference type="EC" id="4.2.2.29" evidence="7"/>
<comment type="function">
    <text evidence="7">Functions as a peptidoglycan terminase that cleaves nascent peptidoglycan strands endolytically to terminate their elongation.</text>
</comment>
<dbReference type="GO" id="GO:0071555">
    <property type="term" value="P:cell wall organization"/>
    <property type="evidence" value="ECO:0007669"/>
    <property type="project" value="UniProtKB-KW"/>
</dbReference>
<evidence type="ECO:0000313" key="9">
    <source>
        <dbReference type="Proteomes" id="UP000176192"/>
    </source>
</evidence>
<gene>
    <name evidence="7" type="primary">mltG</name>
    <name evidence="8" type="ORF">A3G06_00915</name>
</gene>
<feature type="site" description="Important for catalytic activity" evidence="7">
    <location>
        <position position="204"/>
    </location>
</feature>
<dbReference type="STRING" id="1801797.A3G06_00915"/>
<dbReference type="HAMAP" id="MF_02065">
    <property type="entry name" value="MltG"/>
    <property type="match status" value="1"/>
</dbReference>
<keyword evidence="1 7" id="KW-1003">Cell membrane</keyword>